<evidence type="ECO:0000313" key="7">
    <source>
        <dbReference type="Proteomes" id="UP000484381"/>
    </source>
</evidence>
<dbReference type="Pfam" id="PF05954">
    <property type="entry name" value="Phage_GPD"/>
    <property type="match status" value="1"/>
</dbReference>
<evidence type="ECO:0000256" key="2">
    <source>
        <dbReference type="SAM" id="MobiDB-lite"/>
    </source>
</evidence>
<dbReference type="Gene3D" id="2.40.50.230">
    <property type="entry name" value="Gp5 N-terminal domain"/>
    <property type="match status" value="1"/>
</dbReference>
<feature type="compositionally biased region" description="Polar residues" evidence="2">
    <location>
        <begin position="870"/>
        <end position="880"/>
    </location>
</feature>
<dbReference type="Proteomes" id="UP000484381">
    <property type="component" value="Unassembled WGS sequence"/>
</dbReference>
<dbReference type="EMBL" id="WHNP01000007">
    <property type="protein sequence ID" value="MPW17181.1"/>
    <property type="molecule type" value="Genomic_DNA"/>
</dbReference>
<feature type="compositionally biased region" description="Polar residues" evidence="2">
    <location>
        <begin position="845"/>
        <end position="854"/>
    </location>
</feature>
<comment type="caution">
    <text evidence="6">The sequence shown here is derived from an EMBL/GenBank/DDBJ whole genome shotgun (WGS) entry which is preliminary data.</text>
</comment>
<dbReference type="SUPFAM" id="SSF69279">
    <property type="entry name" value="Phage tail proteins"/>
    <property type="match status" value="2"/>
</dbReference>
<dbReference type="InterPro" id="IPR037026">
    <property type="entry name" value="Vgr_OB-fold_dom_sf"/>
</dbReference>
<accession>A0A7X1N8Z7</accession>
<evidence type="ECO:0000256" key="1">
    <source>
        <dbReference type="ARBA" id="ARBA00005558"/>
    </source>
</evidence>
<feature type="region of interest" description="Disordered" evidence="2">
    <location>
        <begin position="1026"/>
        <end position="1045"/>
    </location>
</feature>
<feature type="domain" description="Gp5/Type VI secretion system Vgr protein OB-fold" evidence="3">
    <location>
        <begin position="453"/>
        <end position="500"/>
    </location>
</feature>
<dbReference type="Gene3D" id="3.55.50.10">
    <property type="entry name" value="Baseplate protein-like domains"/>
    <property type="match status" value="1"/>
</dbReference>
<dbReference type="InterPro" id="IPR028244">
    <property type="entry name" value="T6SS_Rhs_Vgr_dom"/>
</dbReference>
<dbReference type="Pfam" id="PF04717">
    <property type="entry name" value="Phage_base_V"/>
    <property type="match status" value="1"/>
</dbReference>
<dbReference type="InterPro" id="IPR006533">
    <property type="entry name" value="T6SS_Vgr_RhsGE"/>
</dbReference>
<dbReference type="Pfam" id="PF10106">
    <property type="entry name" value="DUF2345"/>
    <property type="match status" value="1"/>
</dbReference>
<keyword evidence="7" id="KW-1185">Reference proteome</keyword>
<dbReference type="SUPFAM" id="SSF69255">
    <property type="entry name" value="gp5 N-terminal domain-like"/>
    <property type="match status" value="1"/>
</dbReference>
<dbReference type="InterPro" id="IPR018769">
    <property type="entry name" value="VgrG2_DUF2345"/>
</dbReference>
<sequence length="1220" mass="134403">MFKPLQARTLSVECEALPLWGGEPVLLPSRLKGTEALGKPYRYELDMVSVDSPILRAAVVREKIDTAKLAGRIIDIRVEFEGKGEFIPGMPGDTGMGNIGAGTRTITGIITEAQITGTDDRHMYYRFVVRPWLWLASRTVENRIFQNASVVEITEEILKSEPYHFPVEWRLGAVGFRKGYPPRDYVRQFWQTDLEFLEQIWREWGIYYFFEGSTLVLCDSPGSHKTHDNAYDNIIYHVPDGARIDEEHIHRLKASRRITSGTVKLADYDSTRPRAQFHDEYSLHSGAPYDDAEHYQWGDFSQPLAGAMGLSGEPNDYREEARHLASVRVDAMRCKRERLHGRGNLRALTTGKTFHLERHPQNEVNGEYLVVSTTIDIRNVDTVTQPSGSESAYQCVTDFVLQPANTFFKNKPRKKPRAHAETAVVTGYDKEPIWPDAFARAKVWFVWDRRNRPDQNSSCWVRVSSPWQGNGYGFIAFPRTGDEVTIGYHEGDPDKPFVSGRMVNQFNQPPWDLPANDALTGILSQSLKGREHNQVVTDDTPGKLQVQVTSDHDQSRLVLGYNTRIVPGAGRQDPRGEGFELATEGHGVARSNRGMLLTTESRSGAQSPMKDMGETVARLTTAHDLHDDLAKAAQQNEAQQVGADQSDVTKAIGRQNDAIEGTASGDNPFPEMNRPDMVLSSAAGVAMTARQGVHVAAHDDFAVTTGRNIALAAAKSLYASVRDVMSLCVMRGPMKLVSVMDRISIVARNSLIELRAKEKVSIGSLDTVEVLASKKLVWNAGGTQVVIDGSGFTVYTDGKVTFHSADVKQENPLAVPEGLAPLASHPVELSCSALAVDAAGESPTVHATGSQSGDASARAQDTPAPAPAPGQTSTSSAEGQDQTDEPSLVKLTRDLVKTATQISHPAPGSVPSNAGGSAASTSSKKGEPATGPHTCTYKMKDIDLKNKNMSMESADYWGVYQNGTAWIDPRTNKQIFLSYVASSGTFDLAFDVATMTITATVIVLVIPKRVRLRNAVTKELKNNADGTPASVPYETFEDNKNETDTNRVNQNSYKLTPAKCQQGDACSCQISVKLRINFVTSATERHHAQVNLYAEAERADSGNWGEKSVRKNKGTDTFISITTDKVQAHETGHLFSFPDEYYDQGGAVHKDYITMEQKVDIKLGQNNPNKDTWQGTTSNNLMGTGVYSSGNTPSYYVYRISKWFGEATQRDWKVDPHKEA</sequence>
<dbReference type="NCBIfam" id="TIGR01646">
    <property type="entry name" value="vgr_GE"/>
    <property type="match status" value="1"/>
</dbReference>
<organism evidence="6 7">
    <name type="scientific">Paraburkholderia franconis</name>
    <dbReference type="NCBI Taxonomy" id="2654983"/>
    <lineage>
        <taxon>Bacteria</taxon>
        <taxon>Pseudomonadati</taxon>
        <taxon>Pseudomonadota</taxon>
        <taxon>Betaproteobacteria</taxon>
        <taxon>Burkholderiales</taxon>
        <taxon>Burkholderiaceae</taxon>
        <taxon>Paraburkholderia</taxon>
    </lineage>
</organism>
<reference evidence="6 7" key="1">
    <citation type="submission" date="2019-10" db="EMBL/GenBank/DDBJ databases">
        <title>Paraburkholderia sp. isolated from nodules of Mimosa pudica from Brazilian Atlantic Forest soils.</title>
        <authorList>
            <person name="Paulitsch F."/>
            <person name="Hungria M."/>
            <person name="Dall'Agnol R."/>
        </authorList>
    </citation>
    <scope>NUCLEOTIDE SEQUENCE [LARGE SCALE GENOMIC DNA]</scope>
    <source>
        <strain evidence="6 7">CNPSo 3157</strain>
    </source>
</reference>
<comment type="similarity">
    <text evidence="1">Belongs to the VgrG protein family.</text>
</comment>
<evidence type="ECO:0000313" key="6">
    <source>
        <dbReference type="EMBL" id="MPW17181.1"/>
    </source>
</evidence>
<evidence type="ECO:0000259" key="5">
    <source>
        <dbReference type="Pfam" id="PF13296"/>
    </source>
</evidence>
<dbReference type="Gene3D" id="4.10.220.110">
    <property type="match status" value="1"/>
</dbReference>
<name>A0A7X1N8Z7_9BURK</name>
<evidence type="ECO:0000259" key="4">
    <source>
        <dbReference type="Pfam" id="PF10106"/>
    </source>
</evidence>
<protein>
    <submittedName>
        <fullName evidence="6">Type VI secretion system tip protein VgrG</fullName>
    </submittedName>
</protein>
<dbReference type="InterPro" id="IPR017847">
    <property type="entry name" value="T6SS_RhsGE_Vgr_subset"/>
</dbReference>
<feature type="region of interest" description="Disordered" evidence="2">
    <location>
        <begin position="842"/>
        <end position="886"/>
    </location>
</feature>
<dbReference type="InterPro" id="IPR006531">
    <property type="entry name" value="Gp5/Vgr_OB"/>
</dbReference>
<dbReference type="Pfam" id="PF13296">
    <property type="entry name" value="T6SS_Vgr"/>
    <property type="match status" value="1"/>
</dbReference>
<dbReference type="SUPFAM" id="SSF69349">
    <property type="entry name" value="Phage fibre proteins"/>
    <property type="match status" value="1"/>
</dbReference>
<feature type="domain" description="DUF2345" evidence="4">
    <location>
        <begin position="665"/>
        <end position="812"/>
    </location>
</feature>
<dbReference type="AlphaFoldDB" id="A0A7X1N8Z7"/>
<feature type="region of interest" description="Disordered" evidence="2">
    <location>
        <begin position="901"/>
        <end position="936"/>
    </location>
</feature>
<feature type="domain" description="Putative type VI secretion system Rhs element associated Vgr" evidence="5">
    <location>
        <begin position="526"/>
        <end position="633"/>
    </location>
</feature>
<gene>
    <name evidence="6" type="primary">tssI</name>
    <name evidence="6" type="ORF">GCT13_09615</name>
</gene>
<dbReference type="NCBIfam" id="TIGR03361">
    <property type="entry name" value="VI_Rhs_Vgr"/>
    <property type="match status" value="1"/>
</dbReference>
<proteinExistence type="inferred from homology"/>
<evidence type="ECO:0000259" key="3">
    <source>
        <dbReference type="Pfam" id="PF04717"/>
    </source>
</evidence>
<dbReference type="Gene3D" id="2.30.110.50">
    <property type="match status" value="1"/>
</dbReference>
<feature type="compositionally biased region" description="Low complexity" evidence="2">
    <location>
        <begin position="912"/>
        <end position="923"/>
    </location>
</feature>